<evidence type="ECO:0000313" key="2">
    <source>
        <dbReference type="Proteomes" id="UP000654345"/>
    </source>
</evidence>
<dbReference type="InterPro" id="IPR054271">
    <property type="entry name" value="DUF7002"/>
</dbReference>
<dbReference type="Pfam" id="PF22531">
    <property type="entry name" value="DUF7002"/>
    <property type="match status" value="1"/>
</dbReference>
<name>A0ABQ3USC0_9CHLR</name>
<keyword evidence="2" id="KW-1185">Reference proteome</keyword>
<comment type="caution">
    <text evidence="1">The sequence shown here is derived from an EMBL/GenBank/DDBJ whole genome shotgun (WGS) entry which is preliminary data.</text>
</comment>
<protein>
    <submittedName>
        <fullName evidence="1">Uncharacterized protein</fullName>
    </submittedName>
</protein>
<proteinExistence type="predicted"/>
<gene>
    <name evidence="1" type="ORF">KSB_41610</name>
</gene>
<evidence type="ECO:0000313" key="1">
    <source>
        <dbReference type="EMBL" id="GHO55686.1"/>
    </source>
</evidence>
<dbReference type="RefSeq" id="WP_201372252.1">
    <property type="nucleotide sequence ID" value="NZ_BNJG01000001.1"/>
</dbReference>
<dbReference type="Proteomes" id="UP000654345">
    <property type="component" value="Unassembled WGS sequence"/>
</dbReference>
<accession>A0ABQ3USC0</accession>
<reference evidence="1 2" key="1">
    <citation type="journal article" date="2021" name="Int. J. Syst. Evol. Microbiol.">
        <title>Reticulibacter mediterranei gen. nov., sp. nov., within the new family Reticulibacteraceae fam. nov., and Ktedonospora formicarum gen. nov., sp. nov., Ktedonobacter robiniae sp. nov., Dictyobacter formicarum sp. nov. and Dictyobacter arantiisoli sp. nov., belonging to the class Ktedonobacteria.</title>
        <authorList>
            <person name="Yabe S."/>
            <person name="Zheng Y."/>
            <person name="Wang C.M."/>
            <person name="Sakai Y."/>
            <person name="Abe K."/>
            <person name="Yokota A."/>
            <person name="Donadio S."/>
            <person name="Cavaletti L."/>
            <person name="Monciardini P."/>
        </authorList>
    </citation>
    <scope>NUCLEOTIDE SEQUENCE [LARGE SCALE GENOMIC DNA]</scope>
    <source>
        <strain evidence="1 2">SOSP1-30</strain>
    </source>
</reference>
<organism evidence="1 2">
    <name type="scientific">Ktedonobacter robiniae</name>
    <dbReference type="NCBI Taxonomy" id="2778365"/>
    <lineage>
        <taxon>Bacteria</taxon>
        <taxon>Bacillati</taxon>
        <taxon>Chloroflexota</taxon>
        <taxon>Ktedonobacteria</taxon>
        <taxon>Ktedonobacterales</taxon>
        <taxon>Ktedonobacteraceae</taxon>
        <taxon>Ktedonobacter</taxon>
    </lineage>
</organism>
<sequence>MSQQRLPSIIYHIAEEGNWPFIQQYGLISAQALLEQAGLPVQKRSLLEQQRTESLTLPRGIRIRDQKPMPPTALERCLHEMTPAQWYSLLNARVFFWLDPERLNRMRGAMKERPQVVLSIDTERLLARYAEHATLTPINTGNARRQPARRGAATFVPYTTWLQSGWLSESQALDTRPRPRSHQPVELTITPAVPDVLDFITHIQHVPPLERFVPH</sequence>
<dbReference type="EMBL" id="BNJG01000001">
    <property type="protein sequence ID" value="GHO55686.1"/>
    <property type="molecule type" value="Genomic_DNA"/>
</dbReference>